<dbReference type="Proteomes" id="UP000198852">
    <property type="component" value="Unassembled WGS sequence"/>
</dbReference>
<reference evidence="4" key="1">
    <citation type="submission" date="2016-10" db="EMBL/GenBank/DDBJ databases">
        <authorList>
            <person name="Varghese N."/>
            <person name="Submissions S."/>
        </authorList>
    </citation>
    <scope>NUCLEOTIDE SEQUENCE [LARGE SCALE GENOMIC DNA]</scope>
    <source>
        <strain evidence="4">DSM 44771</strain>
    </source>
</reference>
<name>A0A1I6T6J5_9PSEU</name>
<gene>
    <name evidence="3" type="ORF">SAMN05660874_03707</name>
</gene>
<evidence type="ECO:0000313" key="4">
    <source>
        <dbReference type="Proteomes" id="UP000198852"/>
    </source>
</evidence>
<accession>A0A1I6T6J5</accession>
<keyword evidence="2" id="KW-0472">Membrane</keyword>
<dbReference type="RefSeq" id="WP_175548156.1">
    <property type="nucleotide sequence ID" value="NZ_FOZX01000006.1"/>
</dbReference>
<protein>
    <submittedName>
        <fullName evidence="3">Uncharacterized protein</fullName>
    </submittedName>
</protein>
<dbReference type="AlphaFoldDB" id="A0A1I6T6J5"/>
<feature type="compositionally biased region" description="Basic and acidic residues" evidence="1">
    <location>
        <begin position="73"/>
        <end position="92"/>
    </location>
</feature>
<keyword evidence="4" id="KW-1185">Reference proteome</keyword>
<dbReference type="STRING" id="95161.SAMN05660874_03707"/>
<dbReference type="EMBL" id="FOZX01000006">
    <property type="protein sequence ID" value="SFS84885.1"/>
    <property type="molecule type" value="Genomic_DNA"/>
</dbReference>
<keyword evidence="2" id="KW-0812">Transmembrane</keyword>
<feature type="region of interest" description="Disordered" evidence="1">
    <location>
        <begin position="69"/>
        <end position="109"/>
    </location>
</feature>
<feature type="region of interest" description="Disordered" evidence="1">
    <location>
        <begin position="142"/>
        <end position="190"/>
    </location>
</feature>
<keyword evidence="2" id="KW-1133">Transmembrane helix</keyword>
<feature type="compositionally biased region" description="Basic and acidic residues" evidence="1">
    <location>
        <begin position="47"/>
        <end position="57"/>
    </location>
</feature>
<evidence type="ECO:0000313" key="3">
    <source>
        <dbReference type="EMBL" id="SFS84885.1"/>
    </source>
</evidence>
<evidence type="ECO:0000256" key="2">
    <source>
        <dbReference type="SAM" id="Phobius"/>
    </source>
</evidence>
<evidence type="ECO:0000256" key="1">
    <source>
        <dbReference type="SAM" id="MobiDB-lite"/>
    </source>
</evidence>
<proteinExistence type="predicted"/>
<organism evidence="3 4">
    <name type="scientific">Saccharopolyspora flava</name>
    <dbReference type="NCBI Taxonomy" id="95161"/>
    <lineage>
        <taxon>Bacteria</taxon>
        <taxon>Bacillati</taxon>
        <taxon>Actinomycetota</taxon>
        <taxon>Actinomycetes</taxon>
        <taxon>Pseudonocardiales</taxon>
        <taxon>Pseudonocardiaceae</taxon>
        <taxon>Saccharopolyspora</taxon>
    </lineage>
</organism>
<sequence>MDEVKAMARAGETVGKAVGTGIKQARHGAKSAGETGAALSKQAAARAEQELSRRGYSTEELQELIAQRATGKSRKELAKQAKQARAEWEKRTKESRKKLAARIDPAPAKKRRRWPWALLVLMLLGAAAAAVALTRRPQELPLATAEDEPWDAHTPGAPQARHRAPADSAPATTDGHRDKAETPRSTPPTR</sequence>
<feature type="region of interest" description="Disordered" evidence="1">
    <location>
        <begin position="18"/>
        <end position="57"/>
    </location>
</feature>
<feature type="transmembrane region" description="Helical" evidence="2">
    <location>
        <begin position="114"/>
        <end position="133"/>
    </location>
</feature>